<organism evidence="2 3">
    <name type="scientific">Mojavia pulchra JT2-VF2</name>
    <dbReference type="NCBI Taxonomy" id="287848"/>
    <lineage>
        <taxon>Bacteria</taxon>
        <taxon>Bacillati</taxon>
        <taxon>Cyanobacteriota</taxon>
        <taxon>Cyanophyceae</taxon>
        <taxon>Nostocales</taxon>
        <taxon>Nostocaceae</taxon>
    </lineage>
</organism>
<dbReference type="PROSITE" id="PS50164">
    <property type="entry name" value="GIY_YIG"/>
    <property type="match status" value="1"/>
</dbReference>
<dbReference type="Proteomes" id="UP000715781">
    <property type="component" value="Unassembled WGS sequence"/>
</dbReference>
<reference evidence="2" key="1">
    <citation type="submission" date="2021-05" db="EMBL/GenBank/DDBJ databases">
        <authorList>
            <person name="Pietrasiak N."/>
            <person name="Ward R."/>
            <person name="Stajich J.E."/>
            <person name="Kurbessoian T."/>
        </authorList>
    </citation>
    <scope>NUCLEOTIDE SEQUENCE</scope>
    <source>
        <strain evidence="2">JT2-VF2</strain>
    </source>
</reference>
<dbReference type="EMBL" id="JAHHHN010000001">
    <property type="protein sequence ID" value="MBW4560050.1"/>
    <property type="molecule type" value="Genomic_DNA"/>
</dbReference>
<accession>A0A951PUF4</accession>
<feature type="domain" description="GIY-YIG" evidence="1">
    <location>
        <begin position="24"/>
        <end position="100"/>
    </location>
</feature>
<name>A0A951PUF4_9NOST</name>
<dbReference type="AlphaFoldDB" id="A0A951PUF4"/>
<dbReference type="Gene3D" id="3.40.1440.10">
    <property type="entry name" value="GIY-YIG endonuclease"/>
    <property type="match status" value="1"/>
</dbReference>
<dbReference type="SUPFAM" id="SSF82771">
    <property type="entry name" value="GIY-YIG endonuclease"/>
    <property type="match status" value="1"/>
</dbReference>
<evidence type="ECO:0000313" key="3">
    <source>
        <dbReference type="Proteomes" id="UP000715781"/>
    </source>
</evidence>
<dbReference type="Pfam" id="PF01541">
    <property type="entry name" value="GIY-YIG"/>
    <property type="match status" value="1"/>
</dbReference>
<dbReference type="SMART" id="SM00465">
    <property type="entry name" value="GIYc"/>
    <property type="match status" value="1"/>
</dbReference>
<dbReference type="InterPro" id="IPR035901">
    <property type="entry name" value="GIY-YIG_endonuc_sf"/>
</dbReference>
<proteinExistence type="predicted"/>
<dbReference type="InterPro" id="IPR000305">
    <property type="entry name" value="GIY-YIG_endonuc"/>
</dbReference>
<sequence>MLLTNIKISDLPSVYLLDKDQLPNCAAIYFVSDSKGQILYIGRTVNLVGRWREHHRFKQLKRFNRKDRISISWINCSNNINALPTLENELINLYKPPLNWSKVVAPIRRITPAEMALQHSLQQLAKCNAMIFGFDPIADEKPPTIYLVYPVYDRRGVSGSIRSVLKNINKKASTLKWKEYHTDPKYLGKFGYWETEYNGIRIDLAPSSGSGFSSLYA</sequence>
<comment type="caution">
    <text evidence="2">The sequence shown here is derived from an EMBL/GenBank/DDBJ whole genome shotgun (WGS) entry which is preliminary data.</text>
</comment>
<reference evidence="2" key="2">
    <citation type="journal article" date="2022" name="Microbiol. Resour. Announc.">
        <title>Metagenome Sequencing to Explore Phylogenomics of Terrestrial Cyanobacteria.</title>
        <authorList>
            <person name="Ward R.D."/>
            <person name="Stajich J.E."/>
            <person name="Johansen J.R."/>
            <person name="Huntemann M."/>
            <person name="Clum A."/>
            <person name="Foster B."/>
            <person name="Foster B."/>
            <person name="Roux S."/>
            <person name="Palaniappan K."/>
            <person name="Varghese N."/>
            <person name="Mukherjee S."/>
            <person name="Reddy T.B.K."/>
            <person name="Daum C."/>
            <person name="Copeland A."/>
            <person name="Chen I.A."/>
            <person name="Ivanova N.N."/>
            <person name="Kyrpides N.C."/>
            <person name="Shapiro N."/>
            <person name="Eloe-Fadrosh E.A."/>
            <person name="Pietrasiak N."/>
        </authorList>
    </citation>
    <scope>NUCLEOTIDE SEQUENCE</scope>
    <source>
        <strain evidence="2">JT2-VF2</strain>
    </source>
</reference>
<gene>
    <name evidence="2" type="ORF">KME32_02645</name>
</gene>
<dbReference type="CDD" id="cd00719">
    <property type="entry name" value="GIY-YIG_SF"/>
    <property type="match status" value="1"/>
</dbReference>
<evidence type="ECO:0000259" key="1">
    <source>
        <dbReference type="PROSITE" id="PS50164"/>
    </source>
</evidence>
<evidence type="ECO:0000313" key="2">
    <source>
        <dbReference type="EMBL" id="MBW4560050.1"/>
    </source>
</evidence>
<protein>
    <submittedName>
        <fullName evidence="2">GIY-YIG nuclease family protein</fullName>
    </submittedName>
</protein>